<accession>A0A3N1VLB9</accession>
<organism evidence="3 4">
    <name type="scientific">Desulfosoma caldarium</name>
    <dbReference type="NCBI Taxonomy" id="610254"/>
    <lineage>
        <taxon>Bacteria</taxon>
        <taxon>Pseudomonadati</taxon>
        <taxon>Thermodesulfobacteriota</taxon>
        <taxon>Syntrophobacteria</taxon>
        <taxon>Syntrophobacterales</taxon>
        <taxon>Syntrophobacteraceae</taxon>
        <taxon>Desulfosoma</taxon>
    </lineage>
</organism>
<keyword evidence="2" id="KW-0812">Transmembrane</keyword>
<dbReference type="Proteomes" id="UP000276223">
    <property type="component" value="Unassembled WGS sequence"/>
</dbReference>
<dbReference type="InterPro" id="IPR003425">
    <property type="entry name" value="CCB3/YggT"/>
</dbReference>
<gene>
    <name evidence="3" type="ORF">EDC27_0937</name>
</gene>
<dbReference type="PANTHER" id="PTHR33219:SF14">
    <property type="entry name" value="PROTEIN COFACTOR ASSEMBLY OF COMPLEX C SUBUNIT B CCB3, CHLOROPLASTIC-RELATED"/>
    <property type="match status" value="1"/>
</dbReference>
<dbReference type="EMBL" id="RJVA01000010">
    <property type="protein sequence ID" value="ROR01751.1"/>
    <property type="molecule type" value="Genomic_DNA"/>
</dbReference>
<dbReference type="Pfam" id="PF02325">
    <property type="entry name" value="CCB3_YggT"/>
    <property type="match status" value="1"/>
</dbReference>
<sequence>MFVLSNLLLAVAEVLNIVLTVYMWIIIARAILSWVNPDPYNPIVRFLHGATEPVLYAIRRRIPAFFGGIDLTPMIVILAVLFLQRFLVSSLRELALVLRA</sequence>
<comment type="caution">
    <text evidence="3">The sequence shown here is derived from an EMBL/GenBank/DDBJ whole genome shotgun (WGS) entry which is preliminary data.</text>
</comment>
<name>A0A3N1VLB9_9BACT</name>
<keyword evidence="2" id="KW-0472">Membrane</keyword>
<dbReference type="GO" id="GO:0016020">
    <property type="term" value="C:membrane"/>
    <property type="evidence" value="ECO:0007669"/>
    <property type="project" value="InterPro"/>
</dbReference>
<evidence type="ECO:0000256" key="2">
    <source>
        <dbReference type="SAM" id="Phobius"/>
    </source>
</evidence>
<dbReference type="RefSeq" id="WP_123289450.1">
    <property type="nucleotide sequence ID" value="NZ_RJVA01000010.1"/>
</dbReference>
<dbReference type="AlphaFoldDB" id="A0A3N1VLB9"/>
<dbReference type="PANTHER" id="PTHR33219">
    <property type="entry name" value="YLMG HOMOLOG PROTEIN 2, CHLOROPLASTIC"/>
    <property type="match status" value="1"/>
</dbReference>
<reference evidence="3 4" key="1">
    <citation type="submission" date="2018-11" db="EMBL/GenBank/DDBJ databases">
        <title>Genomic Encyclopedia of Type Strains, Phase IV (KMG-IV): sequencing the most valuable type-strain genomes for metagenomic binning, comparative biology and taxonomic classification.</title>
        <authorList>
            <person name="Goeker M."/>
        </authorList>
    </citation>
    <scope>NUCLEOTIDE SEQUENCE [LARGE SCALE GENOMIC DNA]</scope>
    <source>
        <strain evidence="3 4">DSM 22027</strain>
    </source>
</reference>
<evidence type="ECO:0000313" key="4">
    <source>
        <dbReference type="Proteomes" id="UP000276223"/>
    </source>
</evidence>
<evidence type="ECO:0000313" key="3">
    <source>
        <dbReference type="EMBL" id="ROR01751.1"/>
    </source>
</evidence>
<dbReference type="OrthoDB" id="47652at2"/>
<keyword evidence="4" id="KW-1185">Reference proteome</keyword>
<feature type="transmembrane region" description="Helical" evidence="2">
    <location>
        <begin position="62"/>
        <end position="83"/>
    </location>
</feature>
<keyword evidence="2" id="KW-1133">Transmembrane helix</keyword>
<proteinExistence type="inferred from homology"/>
<comment type="similarity">
    <text evidence="1">Belongs to the YggT family.</text>
</comment>
<protein>
    <submittedName>
        <fullName evidence="3">YggT family protein</fullName>
    </submittedName>
</protein>
<feature type="transmembrane region" description="Helical" evidence="2">
    <location>
        <begin position="7"/>
        <end position="32"/>
    </location>
</feature>
<evidence type="ECO:0000256" key="1">
    <source>
        <dbReference type="ARBA" id="ARBA00010894"/>
    </source>
</evidence>